<dbReference type="EMBL" id="JACEIP010000020">
    <property type="protein sequence ID" value="MBA4543706.1"/>
    <property type="molecule type" value="Genomic_DNA"/>
</dbReference>
<dbReference type="Proteomes" id="UP000530514">
    <property type="component" value="Unassembled WGS sequence"/>
</dbReference>
<accession>A0A7W2AIE5</accession>
<comment type="caution">
    <text evidence="1">The sequence shown here is derived from an EMBL/GenBank/DDBJ whole genome shotgun (WGS) entry which is preliminary data.</text>
</comment>
<protein>
    <submittedName>
        <fullName evidence="1">DNA alkylation repair protein</fullName>
    </submittedName>
</protein>
<dbReference type="OrthoDB" id="2382008at2"/>
<proteinExistence type="predicted"/>
<gene>
    <name evidence="1" type="ORF">H1164_12480</name>
</gene>
<reference evidence="1 2" key="1">
    <citation type="submission" date="2020-07" db="EMBL/GenBank/DDBJ databases">
        <authorList>
            <person name="Feng H."/>
        </authorList>
    </citation>
    <scope>NUCLEOTIDE SEQUENCE [LARGE SCALE GENOMIC DNA]</scope>
    <source>
        <strain evidence="2">s-11</strain>
    </source>
</reference>
<evidence type="ECO:0000313" key="2">
    <source>
        <dbReference type="Proteomes" id="UP000530514"/>
    </source>
</evidence>
<dbReference type="RefSeq" id="WP_033102120.1">
    <property type="nucleotide sequence ID" value="NZ_JACEIP010000020.1"/>
</dbReference>
<dbReference type="AlphaFoldDB" id="A0A7W2AIE5"/>
<name>A0A7W2AIE5_9BACL</name>
<organism evidence="1 2">
    <name type="scientific">Thermoactinomyces daqus</name>
    <dbReference type="NCBI Taxonomy" id="1329516"/>
    <lineage>
        <taxon>Bacteria</taxon>
        <taxon>Bacillati</taxon>
        <taxon>Bacillota</taxon>
        <taxon>Bacilli</taxon>
        <taxon>Bacillales</taxon>
        <taxon>Thermoactinomycetaceae</taxon>
        <taxon>Thermoactinomyces</taxon>
    </lineage>
</organism>
<keyword evidence="2" id="KW-1185">Reference proteome</keyword>
<sequence>MPFPYLCPHCGNNRSRFNLIEQVVTPVKKDAQTGEIIEHVSDQDPFQYRYHGEQYRVQCGVCGMIDSEELFIKNALRSLN</sequence>
<evidence type="ECO:0000313" key="1">
    <source>
        <dbReference type="EMBL" id="MBA4543706.1"/>
    </source>
</evidence>